<proteinExistence type="predicted"/>
<dbReference type="EMBL" id="LRPU01000177">
    <property type="protein sequence ID" value="KXA07013.1"/>
    <property type="molecule type" value="Genomic_DNA"/>
</dbReference>
<dbReference type="Proteomes" id="UP000070646">
    <property type="component" value="Unassembled WGS sequence"/>
</dbReference>
<dbReference type="AlphaFoldDB" id="A0A133MSL3"/>
<evidence type="ECO:0000313" key="3">
    <source>
        <dbReference type="Proteomes" id="UP000070646"/>
    </source>
</evidence>
<name>A0A133MSL3_CLOPF</name>
<accession>A0A133MSL3</accession>
<feature type="transmembrane region" description="Helical" evidence="1">
    <location>
        <begin position="40"/>
        <end position="69"/>
    </location>
</feature>
<dbReference type="RefSeq" id="WP_060796631.1">
    <property type="nucleotide sequence ID" value="NZ_KQ956311.1"/>
</dbReference>
<feature type="transmembrane region" description="Helical" evidence="1">
    <location>
        <begin position="7"/>
        <end position="28"/>
    </location>
</feature>
<protein>
    <submittedName>
        <fullName evidence="2">Uncharacterized protein</fullName>
    </submittedName>
</protein>
<gene>
    <name evidence="2" type="ORF">HMPREF3222_02787</name>
</gene>
<sequence length="107" mass="12583">MSFEFKLNLVFSKIIAFLGLLSILIIILEFLKILPREIMSYLVGFSFVVSPILFISSLINYILILILFIKKYNHEKSYGNMEWSISLTFIGLMPFMFYFIMILIFGF</sequence>
<keyword evidence="1" id="KW-1133">Transmembrane helix</keyword>
<keyword evidence="1" id="KW-0812">Transmembrane</keyword>
<reference evidence="2 3" key="1">
    <citation type="submission" date="2016-01" db="EMBL/GenBank/DDBJ databases">
        <authorList>
            <person name="Oliw E.H."/>
        </authorList>
    </citation>
    <scope>NUCLEOTIDE SEQUENCE [LARGE SCALE GENOMIC DNA]</scope>
    <source>
        <strain evidence="2 3">MJR7757A</strain>
    </source>
</reference>
<dbReference type="PATRIC" id="fig|1502.174.peg.2810"/>
<organism evidence="2 3">
    <name type="scientific">Clostridium perfringens</name>
    <dbReference type="NCBI Taxonomy" id="1502"/>
    <lineage>
        <taxon>Bacteria</taxon>
        <taxon>Bacillati</taxon>
        <taxon>Bacillota</taxon>
        <taxon>Clostridia</taxon>
        <taxon>Eubacteriales</taxon>
        <taxon>Clostridiaceae</taxon>
        <taxon>Clostridium</taxon>
    </lineage>
</organism>
<feature type="transmembrane region" description="Helical" evidence="1">
    <location>
        <begin position="81"/>
        <end position="105"/>
    </location>
</feature>
<evidence type="ECO:0000313" key="2">
    <source>
        <dbReference type="EMBL" id="KXA07013.1"/>
    </source>
</evidence>
<keyword evidence="1" id="KW-0472">Membrane</keyword>
<evidence type="ECO:0000256" key="1">
    <source>
        <dbReference type="SAM" id="Phobius"/>
    </source>
</evidence>
<comment type="caution">
    <text evidence="2">The sequence shown here is derived from an EMBL/GenBank/DDBJ whole genome shotgun (WGS) entry which is preliminary data.</text>
</comment>